<accession>A0A2I6S5U5</accession>
<dbReference type="Pfam" id="PF20075">
    <property type="entry name" value="DUF6471"/>
    <property type="match status" value="1"/>
</dbReference>
<dbReference type="OrthoDB" id="9009595at2"/>
<name>A0A2I6S5U5_9RHOO</name>
<feature type="compositionally biased region" description="Basic residues" evidence="1">
    <location>
        <begin position="1"/>
        <end position="10"/>
    </location>
</feature>
<keyword evidence="2" id="KW-1133">Transmembrane helix</keyword>
<evidence type="ECO:0000313" key="4">
    <source>
        <dbReference type="EMBL" id="AUN94637.1"/>
    </source>
</evidence>
<dbReference type="KEGG" id="atw:C0099_06610"/>
<dbReference type="AlphaFoldDB" id="A0A2I6S5U5"/>
<evidence type="ECO:0000313" key="5">
    <source>
        <dbReference type="Proteomes" id="UP000242205"/>
    </source>
</evidence>
<dbReference type="EMBL" id="CP025682">
    <property type="protein sequence ID" value="AUN94637.1"/>
    <property type="molecule type" value="Genomic_DNA"/>
</dbReference>
<evidence type="ECO:0000259" key="3">
    <source>
        <dbReference type="Pfam" id="PF20075"/>
    </source>
</evidence>
<feature type="region of interest" description="Disordered" evidence="1">
    <location>
        <begin position="1"/>
        <end position="26"/>
    </location>
</feature>
<gene>
    <name evidence="4" type="ORF">C0099_06610</name>
</gene>
<dbReference type="RefSeq" id="WP_102246705.1">
    <property type="nucleotide sequence ID" value="NZ_CP025682.1"/>
</dbReference>
<dbReference type="Proteomes" id="UP000242205">
    <property type="component" value="Chromosome"/>
</dbReference>
<protein>
    <recommendedName>
        <fullName evidence="3">DUF6471 domain-containing protein</fullName>
    </recommendedName>
</protein>
<reference evidence="4 5" key="1">
    <citation type="submission" date="2018-01" db="EMBL/GenBank/DDBJ databases">
        <authorList>
            <person name="Fu G.-Y."/>
        </authorList>
    </citation>
    <scope>NUCLEOTIDE SEQUENCE [LARGE SCALE GENOMIC DNA]</scope>
    <source>
        <strain evidence="4 5">SY39</strain>
    </source>
</reference>
<evidence type="ECO:0000256" key="1">
    <source>
        <dbReference type="SAM" id="MobiDB-lite"/>
    </source>
</evidence>
<keyword evidence="2" id="KW-0472">Membrane</keyword>
<evidence type="ECO:0000256" key="2">
    <source>
        <dbReference type="SAM" id="Phobius"/>
    </source>
</evidence>
<feature type="transmembrane region" description="Helical" evidence="2">
    <location>
        <begin position="78"/>
        <end position="97"/>
    </location>
</feature>
<keyword evidence="5" id="KW-1185">Reference proteome</keyword>
<feature type="compositionally biased region" description="Basic and acidic residues" evidence="1">
    <location>
        <begin position="16"/>
        <end position="26"/>
    </location>
</feature>
<organism evidence="4 5">
    <name type="scientific">Pseudazoarcus pumilus</name>
    <dbReference type="NCBI Taxonomy" id="2067960"/>
    <lineage>
        <taxon>Bacteria</taxon>
        <taxon>Pseudomonadati</taxon>
        <taxon>Pseudomonadota</taxon>
        <taxon>Betaproteobacteria</taxon>
        <taxon>Rhodocyclales</taxon>
        <taxon>Zoogloeaceae</taxon>
        <taxon>Pseudazoarcus</taxon>
    </lineage>
</organism>
<dbReference type="InterPro" id="IPR045526">
    <property type="entry name" value="DUF6471"/>
</dbReference>
<proteinExistence type="predicted"/>
<keyword evidence="2" id="KW-0812">Transmembrane</keyword>
<sequence length="117" mass="13027">MEKQLGKRGRPISLSIDERSTRSETDANEHWGWTAGLFIKREMDRLGWGYEELSDALAKIGVRRSAAALNRRTNRGTFSAGFLLACFAAMGSELALVKTRRREPKNVSGDVVSGEVR</sequence>
<feature type="domain" description="DUF6471" evidence="3">
    <location>
        <begin position="31"/>
        <end position="93"/>
    </location>
</feature>